<dbReference type="Proteomes" id="UP000191448">
    <property type="component" value="Unassembled WGS sequence"/>
</dbReference>
<gene>
    <name evidence="1" type="ORF">CLTHE_32180</name>
</gene>
<reference evidence="1 2" key="1">
    <citation type="submission" date="2016-02" db="EMBL/GenBank/DDBJ databases">
        <title>Genome sequence of Clostridium thermobutyricum DSM 4928.</title>
        <authorList>
            <person name="Poehlein A."/>
            <person name="Daniel R."/>
        </authorList>
    </citation>
    <scope>NUCLEOTIDE SEQUENCE [LARGE SCALE GENOMIC DNA]</scope>
    <source>
        <strain evidence="1 2">DSM 4928</strain>
    </source>
</reference>
<name>A0A1V4SLJ8_9CLOT</name>
<dbReference type="OrthoDB" id="1909140at2"/>
<dbReference type="EMBL" id="LTAY01000111">
    <property type="protein sequence ID" value="OPX44694.1"/>
    <property type="molecule type" value="Genomic_DNA"/>
</dbReference>
<accession>A0A1V4SLJ8</accession>
<protein>
    <submittedName>
        <fullName evidence="1">Uncharacterized protein</fullName>
    </submittedName>
</protein>
<sequence>MKELSKEKSFEYSSKELLGVMRFDFYDGGLANQWNPRDLIIELNDKKEIDLKKLQQELNYIQFDLIKSFDTVVRFCNGRGYDNETLVYIDLEVAKYVIKLVPVRDSYSYIYTYLKEVK</sequence>
<comment type="caution">
    <text evidence="1">The sequence shown here is derived from an EMBL/GenBank/DDBJ whole genome shotgun (WGS) entry which is preliminary data.</text>
</comment>
<evidence type="ECO:0000313" key="2">
    <source>
        <dbReference type="Proteomes" id="UP000191448"/>
    </source>
</evidence>
<proteinExistence type="predicted"/>
<evidence type="ECO:0000313" key="1">
    <source>
        <dbReference type="EMBL" id="OPX44694.1"/>
    </source>
</evidence>
<dbReference type="RefSeq" id="WP_055227691.1">
    <property type="nucleotide sequence ID" value="NZ_LTAY01000111.1"/>
</dbReference>
<dbReference type="AlphaFoldDB" id="A0A1V4SLJ8"/>
<organism evidence="1 2">
    <name type="scientific">Clostridium thermobutyricum DSM 4928</name>
    <dbReference type="NCBI Taxonomy" id="1121339"/>
    <lineage>
        <taxon>Bacteria</taxon>
        <taxon>Bacillati</taxon>
        <taxon>Bacillota</taxon>
        <taxon>Clostridia</taxon>
        <taxon>Eubacteriales</taxon>
        <taxon>Clostridiaceae</taxon>
        <taxon>Clostridium</taxon>
    </lineage>
</organism>